<evidence type="ECO:0000313" key="2">
    <source>
        <dbReference type="EMBL" id="KAF8722075.1"/>
    </source>
</evidence>
<proteinExistence type="predicted"/>
<dbReference type="Proteomes" id="UP000636709">
    <property type="component" value="Unassembled WGS sequence"/>
</dbReference>
<dbReference type="EMBL" id="JACEFO010001677">
    <property type="protein sequence ID" value="KAF8722075.1"/>
    <property type="molecule type" value="Genomic_DNA"/>
</dbReference>
<name>A0A835CA59_9POAL</name>
<evidence type="ECO:0000256" key="1">
    <source>
        <dbReference type="SAM" id="MobiDB-lite"/>
    </source>
</evidence>
<organism evidence="2 3">
    <name type="scientific">Digitaria exilis</name>
    <dbReference type="NCBI Taxonomy" id="1010633"/>
    <lineage>
        <taxon>Eukaryota</taxon>
        <taxon>Viridiplantae</taxon>
        <taxon>Streptophyta</taxon>
        <taxon>Embryophyta</taxon>
        <taxon>Tracheophyta</taxon>
        <taxon>Spermatophyta</taxon>
        <taxon>Magnoliopsida</taxon>
        <taxon>Liliopsida</taxon>
        <taxon>Poales</taxon>
        <taxon>Poaceae</taxon>
        <taxon>PACMAD clade</taxon>
        <taxon>Panicoideae</taxon>
        <taxon>Panicodae</taxon>
        <taxon>Paniceae</taxon>
        <taxon>Anthephorinae</taxon>
        <taxon>Digitaria</taxon>
    </lineage>
</organism>
<dbReference type="AlphaFoldDB" id="A0A835CA59"/>
<comment type="caution">
    <text evidence="2">The sequence shown here is derived from an EMBL/GenBank/DDBJ whole genome shotgun (WGS) entry which is preliminary data.</text>
</comment>
<keyword evidence="3" id="KW-1185">Reference proteome</keyword>
<gene>
    <name evidence="2" type="ORF">HU200_022707</name>
</gene>
<protein>
    <submittedName>
        <fullName evidence="2">Uncharacterized protein</fullName>
    </submittedName>
</protein>
<evidence type="ECO:0000313" key="3">
    <source>
        <dbReference type="Proteomes" id="UP000636709"/>
    </source>
</evidence>
<reference evidence="2" key="1">
    <citation type="submission" date="2020-07" db="EMBL/GenBank/DDBJ databases">
        <title>Genome sequence and genetic diversity analysis of an under-domesticated orphan crop, white fonio (Digitaria exilis).</title>
        <authorList>
            <person name="Bennetzen J.L."/>
            <person name="Chen S."/>
            <person name="Ma X."/>
            <person name="Wang X."/>
            <person name="Yssel A.E.J."/>
            <person name="Chaluvadi S.R."/>
            <person name="Johnson M."/>
            <person name="Gangashetty P."/>
            <person name="Hamidou F."/>
            <person name="Sanogo M.D."/>
            <person name="Zwaenepoel A."/>
            <person name="Wallace J."/>
            <person name="Van De Peer Y."/>
            <person name="Van Deynze A."/>
        </authorList>
    </citation>
    <scope>NUCLEOTIDE SEQUENCE</scope>
    <source>
        <tissue evidence="2">Leaves</tissue>
    </source>
</reference>
<sequence>MNQLKMEMAHRNLVKQLARLMRGKWQDFWQVKIVVDHTCELEQLASRHRNLTAAFIANYMYPQIQYWMTRKPVIYDIHIEEYHVHRVMRQFGLHQDFPPPGSLWAAKFLPFVQSWDQALDDLVLENHPHTDEAFSRTRTRMVHVPPEAPMAMAQLSDTYPLVRDQNFAAEAASSLAHCSDMTHAQHLSAYKKIAELCGRDDTTLPPRGPCPLHHGMGCASSGTLCYHDHVTSSSSTHARRLFLLWVHTGPDLHDDDDVDEDMGQFDNQEWVQQYYGSGQHDVVGPSQLSGAPEDLTPLPEAGRRPGRDIVPPDPLTGTGCGETCQERGAKAGPNAIAASVHGCKFGLTPYLKARKGIRLKGKEDELKRRRAELGQREAALKIQEEQFQARLTALPSGCSRYIAAVALIAG</sequence>
<dbReference type="OrthoDB" id="712919at2759"/>
<feature type="region of interest" description="Disordered" evidence="1">
    <location>
        <begin position="286"/>
        <end position="316"/>
    </location>
</feature>
<accession>A0A835CA59</accession>